<keyword evidence="4" id="KW-0812">Transmembrane</keyword>
<evidence type="ECO:0000256" key="6">
    <source>
        <dbReference type="ARBA" id="ARBA00022824"/>
    </source>
</evidence>
<evidence type="ECO:0000256" key="4">
    <source>
        <dbReference type="ARBA" id="ARBA00022692"/>
    </source>
</evidence>
<comment type="caution">
    <text evidence="16">The sequence shown here is derived from an EMBL/GenBank/DDBJ whole genome shotgun (WGS) entry which is preliminary data.</text>
</comment>
<comment type="subcellular location">
    <subcellularLocation>
        <location evidence="1">Endoplasmic reticulum membrane</location>
        <topology evidence="1">Single-pass membrane protein</topology>
        <orientation evidence="1">Cytoplasmic side</orientation>
    </subcellularLocation>
    <subcellularLocation>
        <location evidence="11">Microsome membrane</location>
        <topology evidence="11">Single-pass membrane protein</topology>
        <orientation evidence="11">Cytoplasmic side</orientation>
    </subcellularLocation>
</comment>
<evidence type="ECO:0000256" key="1">
    <source>
        <dbReference type="ARBA" id="ARBA00004131"/>
    </source>
</evidence>
<evidence type="ECO:0000256" key="14">
    <source>
        <dbReference type="RuleBase" id="RU362121"/>
    </source>
</evidence>
<proteinExistence type="inferred from homology"/>
<dbReference type="PANTHER" id="PTHR19359:SF150">
    <property type="entry name" value="CYTOCHROME B5"/>
    <property type="match status" value="1"/>
</dbReference>
<dbReference type="SMART" id="SM01117">
    <property type="entry name" value="Cyt-b5"/>
    <property type="match status" value="1"/>
</dbReference>
<dbReference type="PROSITE" id="PS00191">
    <property type="entry name" value="CYTOCHROME_B5_1"/>
    <property type="match status" value="1"/>
</dbReference>
<evidence type="ECO:0000313" key="17">
    <source>
        <dbReference type="Proteomes" id="UP000828390"/>
    </source>
</evidence>
<dbReference type="GO" id="GO:0020037">
    <property type="term" value="F:heme binding"/>
    <property type="evidence" value="ECO:0007669"/>
    <property type="project" value="UniProtKB-UniRule"/>
</dbReference>
<evidence type="ECO:0000256" key="5">
    <source>
        <dbReference type="ARBA" id="ARBA00022723"/>
    </source>
</evidence>
<dbReference type="Pfam" id="PF00173">
    <property type="entry name" value="Cyt-b5"/>
    <property type="match status" value="1"/>
</dbReference>
<organism evidence="16 17">
    <name type="scientific">Dreissena polymorpha</name>
    <name type="common">Zebra mussel</name>
    <name type="synonym">Mytilus polymorpha</name>
    <dbReference type="NCBI Taxonomy" id="45954"/>
    <lineage>
        <taxon>Eukaryota</taxon>
        <taxon>Metazoa</taxon>
        <taxon>Spiralia</taxon>
        <taxon>Lophotrochozoa</taxon>
        <taxon>Mollusca</taxon>
        <taxon>Bivalvia</taxon>
        <taxon>Autobranchia</taxon>
        <taxon>Heteroconchia</taxon>
        <taxon>Euheterodonta</taxon>
        <taxon>Imparidentia</taxon>
        <taxon>Neoheterodontei</taxon>
        <taxon>Myida</taxon>
        <taxon>Dreissenoidea</taxon>
        <taxon>Dreissenidae</taxon>
        <taxon>Dreissena</taxon>
    </lineage>
</organism>
<evidence type="ECO:0000256" key="11">
    <source>
        <dbReference type="ARBA" id="ARBA00037877"/>
    </source>
</evidence>
<accession>A0A9D4ICZ6</accession>
<name>A0A9D4ICZ6_DREPO</name>
<dbReference type="PRINTS" id="PR00363">
    <property type="entry name" value="CYTOCHROMEB5"/>
</dbReference>
<evidence type="ECO:0000256" key="13">
    <source>
        <dbReference type="ARBA" id="ARBA00039806"/>
    </source>
</evidence>
<evidence type="ECO:0000256" key="2">
    <source>
        <dbReference type="ARBA" id="ARBA00022448"/>
    </source>
</evidence>
<dbReference type="EMBL" id="JAIWYP010000009">
    <property type="protein sequence ID" value="KAH3768979.1"/>
    <property type="molecule type" value="Genomic_DNA"/>
</dbReference>
<keyword evidence="8" id="KW-0249">Electron transport</keyword>
<keyword evidence="6" id="KW-0256">Endoplasmic reticulum</keyword>
<dbReference type="GO" id="GO:0005789">
    <property type="term" value="C:endoplasmic reticulum membrane"/>
    <property type="evidence" value="ECO:0007669"/>
    <property type="project" value="UniProtKB-SubCell"/>
</dbReference>
<keyword evidence="7" id="KW-0492">Microsome</keyword>
<dbReference type="Proteomes" id="UP000828390">
    <property type="component" value="Unassembled WGS sequence"/>
</dbReference>
<dbReference type="PANTHER" id="PTHR19359">
    <property type="entry name" value="CYTOCHROME B5"/>
    <property type="match status" value="1"/>
</dbReference>
<dbReference type="SUPFAM" id="SSF55856">
    <property type="entry name" value="Cytochrome b5-like heme/steroid binding domain"/>
    <property type="match status" value="1"/>
</dbReference>
<sequence>MDGFTGVDFKKGLSRFVHTLLDSSSKLVEVEQVFEPKPAPDVRQFTLEDVSFHSDASSCWIVIADKVYDVTDFLDTHPGGEEIILENAGLDATISFQSKGHFASAVDTMAKYCIGELVIIYASPNSPMLLLHEYLLSYSPRTCLNTFVAKPLSLSYLLEPTRRCYYYTSIY</sequence>
<keyword evidence="3 14" id="KW-0349">Heme</keyword>
<reference evidence="16" key="2">
    <citation type="submission" date="2020-11" db="EMBL/GenBank/DDBJ databases">
        <authorList>
            <person name="McCartney M.A."/>
            <person name="Auch B."/>
            <person name="Kono T."/>
            <person name="Mallez S."/>
            <person name="Becker A."/>
            <person name="Gohl D.M."/>
            <person name="Silverstein K.A.T."/>
            <person name="Koren S."/>
            <person name="Bechman K.B."/>
            <person name="Herman A."/>
            <person name="Abrahante J.E."/>
            <person name="Garbe J."/>
        </authorList>
    </citation>
    <scope>NUCLEOTIDE SEQUENCE</scope>
    <source>
        <strain evidence="16">Duluth1</strain>
        <tissue evidence="16">Whole animal</tissue>
    </source>
</reference>
<reference evidence="16" key="1">
    <citation type="journal article" date="2019" name="bioRxiv">
        <title>The Genome of the Zebra Mussel, Dreissena polymorpha: A Resource for Invasive Species Research.</title>
        <authorList>
            <person name="McCartney M.A."/>
            <person name="Auch B."/>
            <person name="Kono T."/>
            <person name="Mallez S."/>
            <person name="Zhang Y."/>
            <person name="Obille A."/>
            <person name="Becker A."/>
            <person name="Abrahante J.E."/>
            <person name="Garbe J."/>
            <person name="Badalamenti J.P."/>
            <person name="Herman A."/>
            <person name="Mangelson H."/>
            <person name="Liachko I."/>
            <person name="Sullivan S."/>
            <person name="Sone E.D."/>
            <person name="Koren S."/>
            <person name="Silverstein K.A.T."/>
            <person name="Beckman K.B."/>
            <person name="Gohl D.M."/>
        </authorList>
    </citation>
    <scope>NUCLEOTIDE SEQUENCE</scope>
    <source>
        <strain evidence="16">Duluth1</strain>
        <tissue evidence="16">Whole animal</tissue>
    </source>
</reference>
<gene>
    <name evidence="16" type="ORF">DPMN_170223</name>
</gene>
<dbReference type="InterPro" id="IPR001199">
    <property type="entry name" value="Cyt_B5-like_heme/steroid-bd"/>
</dbReference>
<feature type="domain" description="Cytochrome b5 heme-binding" evidence="15">
    <location>
        <begin position="42"/>
        <end position="118"/>
    </location>
</feature>
<evidence type="ECO:0000256" key="7">
    <source>
        <dbReference type="ARBA" id="ARBA00022848"/>
    </source>
</evidence>
<dbReference type="InterPro" id="IPR036400">
    <property type="entry name" value="Cyt_B5-like_heme/steroid_sf"/>
</dbReference>
<dbReference type="AlphaFoldDB" id="A0A9D4ICZ6"/>
<comment type="similarity">
    <text evidence="12 14">Belongs to the cytochrome b5 family.</text>
</comment>
<evidence type="ECO:0000313" key="16">
    <source>
        <dbReference type="EMBL" id="KAH3768979.1"/>
    </source>
</evidence>
<evidence type="ECO:0000256" key="3">
    <source>
        <dbReference type="ARBA" id="ARBA00022617"/>
    </source>
</evidence>
<keyword evidence="5 14" id="KW-0479">Metal-binding</keyword>
<evidence type="ECO:0000256" key="8">
    <source>
        <dbReference type="ARBA" id="ARBA00022982"/>
    </source>
</evidence>
<keyword evidence="9 14" id="KW-0408">Iron</keyword>
<dbReference type="PROSITE" id="PS50255">
    <property type="entry name" value="CYTOCHROME_B5_2"/>
    <property type="match status" value="1"/>
</dbReference>
<evidence type="ECO:0000256" key="9">
    <source>
        <dbReference type="ARBA" id="ARBA00023004"/>
    </source>
</evidence>
<dbReference type="FunFam" id="3.10.120.10:FF:000002">
    <property type="entry name" value="Cytochrome b5 type B"/>
    <property type="match status" value="1"/>
</dbReference>
<evidence type="ECO:0000256" key="10">
    <source>
        <dbReference type="ARBA" id="ARBA00023136"/>
    </source>
</evidence>
<keyword evidence="10" id="KW-0472">Membrane</keyword>
<evidence type="ECO:0000259" key="15">
    <source>
        <dbReference type="PROSITE" id="PS50255"/>
    </source>
</evidence>
<protein>
    <recommendedName>
        <fullName evidence="13">Cytochrome b5</fullName>
    </recommendedName>
</protein>
<dbReference type="GO" id="GO:0046872">
    <property type="term" value="F:metal ion binding"/>
    <property type="evidence" value="ECO:0007669"/>
    <property type="project" value="UniProtKB-UniRule"/>
</dbReference>
<keyword evidence="17" id="KW-1185">Reference proteome</keyword>
<dbReference type="InterPro" id="IPR050668">
    <property type="entry name" value="Cytochrome_b5"/>
</dbReference>
<dbReference type="Gene3D" id="3.10.120.10">
    <property type="entry name" value="Cytochrome b5-like heme/steroid binding domain"/>
    <property type="match status" value="1"/>
</dbReference>
<keyword evidence="2" id="KW-0813">Transport</keyword>
<evidence type="ECO:0000256" key="12">
    <source>
        <dbReference type="ARBA" id="ARBA00038168"/>
    </source>
</evidence>
<dbReference type="InterPro" id="IPR018506">
    <property type="entry name" value="Cyt_B5_heme-BS"/>
</dbReference>